<organism evidence="2 3">
    <name type="scientific">Streptomyces termitum</name>
    <dbReference type="NCBI Taxonomy" id="67368"/>
    <lineage>
        <taxon>Bacteria</taxon>
        <taxon>Bacillati</taxon>
        <taxon>Actinomycetota</taxon>
        <taxon>Actinomycetes</taxon>
        <taxon>Kitasatosporales</taxon>
        <taxon>Streptomycetaceae</taxon>
        <taxon>Streptomyces</taxon>
    </lineage>
</organism>
<reference evidence="2" key="2">
    <citation type="submission" date="2020-09" db="EMBL/GenBank/DDBJ databases">
        <authorList>
            <person name="Sun Q."/>
            <person name="Ohkuma M."/>
        </authorList>
    </citation>
    <scope>NUCLEOTIDE SEQUENCE</scope>
    <source>
        <strain evidence="2">JCM 4518</strain>
    </source>
</reference>
<keyword evidence="3" id="KW-1185">Reference proteome</keyword>
<gene>
    <name evidence="2" type="ORF">GCM10010305_63240</name>
</gene>
<proteinExistence type="predicted"/>
<sequence>MRLLMPGRPPEVRPPTPGMEAKLDMPGMLEDAILGREVKLLMPGIEGRLSMLGSEGKLLILGIEGKLDMPGIEGRLLKPEVDKGEAWWAPFNEPSLEVRP</sequence>
<comment type="caution">
    <text evidence="2">The sequence shown here is derived from an EMBL/GenBank/DDBJ whole genome shotgun (WGS) entry which is preliminary data.</text>
</comment>
<feature type="region of interest" description="Disordered" evidence="1">
    <location>
        <begin position="1"/>
        <end position="23"/>
    </location>
</feature>
<feature type="compositionally biased region" description="Pro residues" evidence="1">
    <location>
        <begin position="7"/>
        <end position="17"/>
    </location>
</feature>
<reference evidence="2" key="1">
    <citation type="journal article" date="2014" name="Int. J. Syst. Evol. Microbiol.">
        <title>Complete genome sequence of Corynebacterium casei LMG S-19264T (=DSM 44701T), isolated from a smear-ripened cheese.</title>
        <authorList>
            <consortium name="US DOE Joint Genome Institute (JGI-PGF)"/>
            <person name="Walter F."/>
            <person name="Albersmeier A."/>
            <person name="Kalinowski J."/>
            <person name="Ruckert C."/>
        </authorList>
    </citation>
    <scope>NUCLEOTIDE SEQUENCE</scope>
    <source>
        <strain evidence="2">JCM 4518</strain>
    </source>
</reference>
<accession>A0A918WD86</accession>
<dbReference type="AlphaFoldDB" id="A0A918WD86"/>
<dbReference type="Proteomes" id="UP000644020">
    <property type="component" value="Unassembled WGS sequence"/>
</dbReference>
<protein>
    <submittedName>
        <fullName evidence="2">Uncharacterized protein</fullName>
    </submittedName>
</protein>
<evidence type="ECO:0000313" key="3">
    <source>
        <dbReference type="Proteomes" id="UP000644020"/>
    </source>
</evidence>
<dbReference type="EMBL" id="BMUL01000066">
    <property type="protein sequence ID" value="GHB12577.1"/>
    <property type="molecule type" value="Genomic_DNA"/>
</dbReference>
<evidence type="ECO:0000256" key="1">
    <source>
        <dbReference type="SAM" id="MobiDB-lite"/>
    </source>
</evidence>
<evidence type="ECO:0000313" key="2">
    <source>
        <dbReference type="EMBL" id="GHB12577.1"/>
    </source>
</evidence>
<name>A0A918WD86_9ACTN</name>